<dbReference type="Pfam" id="PF04139">
    <property type="entry name" value="Rad9"/>
    <property type="match status" value="1"/>
</dbReference>
<dbReference type="InterPro" id="IPR007268">
    <property type="entry name" value="Rad9/Ddc1"/>
</dbReference>
<dbReference type="InterPro" id="IPR046938">
    <property type="entry name" value="DNA_clamp_sf"/>
</dbReference>
<organism evidence="2 3">
    <name type="scientific">Coccomyxa subellipsoidea</name>
    <dbReference type="NCBI Taxonomy" id="248742"/>
    <lineage>
        <taxon>Eukaryota</taxon>
        <taxon>Viridiplantae</taxon>
        <taxon>Chlorophyta</taxon>
        <taxon>core chlorophytes</taxon>
        <taxon>Trebouxiophyceae</taxon>
        <taxon>Trebouxiophyceae incertae sedis</taxon>
        <taxon>Coccomyxaceae</taxon>
        <taxon>Coccomyxa</taxon>
    </lineage>
</organism>
<evidence type="ECO:0000313" key="3">
    <source>
        <dbReference type="Proteomes" id="UP001491310"/>
    </source>
</evidence>
<name>A0ABR2Z2D3_9CHLO</name>
<protein>
    <recommendedName>
        <fullName evidence="4">Rad9-domain-containing protein</fullName>
    </recommendedName>
</protein>
<reference evidence="2 3" key="1">
    <citation type="journal article" date="2024" name="Nat. Commun.">
        <title>Phylogenomics reveals the evolutionary origins of lichenization in chlorophyte algae.</title>
        <authorList>
            <person name="Puginier C."/>
            <person name="Libourel C."/>
            <person name="Otte J."/>
            <person name="Skaloud P."/>
            <person name="Haon M."/>
            <person name="Grisel S."/>
            <person name="Petersen M."/>
            <person name="Berrin J.G."/>
            <person name="Delaux P.M."/>
            <person name="Dal Grande F."/>
            <person name="Keller J."/>
        </authorList>
    </citation>
    <scope>NUCLEOTIDE SEQUENCE [LARGE SCALE GENOMIC DNA]</scope>
    <source>
        <strain evidence="2 3">SAG 216-7</strain>
    </source>
</reference>
<feature type="region of interest" description="Disordered" evidence="1">
    <location>
        <begin position="253"/>
        <end position="333"/>
    </location>
</feature>
<evidence type="ECO:0008006" key="4">
    <source>
        <dbReference type="Google" id="ProtNLM"/>
    </source>
</evidence>
<comment type="caution">
    <text evidence="2">The sequence shown here is derived from an EMBL/GenBank/DDBJ whole genome shotgun (WGS) entry which is preliminary data.</text>
</comment>
<keyword evidence="3" id="KW-1185">Reference proteome</keyword>
<evidence type="ECO:0000256" key="1">
    <source>
        <dbReference type="SAM" id="MobiDB-lite"/>
    </source>
</evidence>
<feature type="region of interest" description="Disordered" evidence="1">
    <location>
        <begin position="365"/>
        <end position="537"/>
    </location>
</feature>
<proteinExistence type="predicted"/>
<dbReference type="SUPFAM" id="SSF55979">
    <property type="entry name" value="DNA clamp"/>
    <property type="match status" value="1"/>
</dbReference>
<dbReference type="PANTHER" id="PTHR15237">
    <property type="entry name" value="DNA REPAIR PROTEIN RAD9"/>
    <property type="match status" value="1"/>
</dbReference>
<dbReference type="EMBL" id="JALJOT010000001">
    <property type="protein sequence ID" value="KAK9917986.1"/>
    <property type="molecule type" value="Genomic_DNA"/>
</dbReference>
<evidence type="ECO:0000313" key="2">
    <source>
        <dbReference type="EMBL" id="KAK9917986.1"/>
    </source>
</evidence>
<gene>
    <name evidence="2" type="ORF">WJX75_000276</name>
</gene>
<feature type="compositionally biased region" description="Polar residues" evidence="1">
    <location>
        <begin position="447"/>
        <end position="460"/>
    </location>
</feature>
<feature type="compositionally biased region" description="Acidic residues" evidence="1">
    <location>
        <begin position="519"/>
        <end position="537"/>
    </location>
</feature>
<dbReference type="Gene3D" id="3.70.10.10">
    <property type="match status" value="1"/>
</dbReference>
<sequence length="537" mass="57812">MSLKASIVGLQVKQLKGALQYLAKIGAELLIEALPEKLILRSINSSRSAYASITYTNAFFDAYNVFGSTVVQASVLAKQALALFRTQRIVKIHLELDSAGSKLIAEVSADNGLEKQYRIPCMDSEILQTSVDKDTFPTCVNAAANELNKLLSSFQYNLEEITIIAMPEDLEDEGQGKQGKAVQLHSFVDPAKGHADRTLHTQLSVDTHEPLFHSNNPLEEYVIAELVLATLLETARLGDSGPATVAANARRRVDTPGGGQIPGDTPWRPDGQGVGSPGQGRLPSVSRSGAVAMNTTHQPSRFRTRPEPPRFLESPAQPPLAAAHRSSGDMGVDAYAQPHDGTAEASLGYGNGLLRSRRTPLGRRIDEASERSNMFGTGLGSDPADGDGMGPSSNHNGNTMNMGGTGLIDDGGSRPEVQYEDADYNSMPADEHGRRTIPSGLMDDGSHNPSLFSNNDQGLQPTHERRDRGSAEPQWASRSAAHPSFDQPAGDQGRAVGAYQESEWQEAGPIQRRYLAAEMYDDDDEDLDDDEAIPGTP</sequence>
<accession>A0ABR2Z2D3</accession>
<dbReference type="Proteomes" id="UP001491310">
    <property type="component" value="Unassembled WGS sequence"/>
</dbReference>
<dbReference type="PANTHER" id="PTHR15237:SF0">
    <property type="entry name" value="CELL CYCLE CHECKPOINT CONTROL PROTEIN"/>
    <property type="match status" value="1"/>
</dbReference>